<dbReference type="Pfam" id="PF14457">
    <property type="entry name" value="Prok-E2_A"/>
    <property type="match status" value="1"/>
</dbReference>
<evidence type="ECO:0000259" key="6">
    <source>
        <dbReference type="Pfam" id="PF00899"/>
    </source>
</evidence>
<dbReference type="Pfam" id="PF00899">
    <property type="entry name" value="ThiF"/>
    <property type="match status" value="1"/>
</dbReference>
<evidence type="ECO:0000313" key="8">
    <source>
        <dbReference type="EMBL" id="MFD1187986.1"/>
    </source>
</evidence>
<evidence type="ECO:0000259" key="7">
    <source>
        <dbReference type="Pfam" id="PF14464"/>
    </source>
</evidence>
<dbReference type="RefSeq" id="WP_377530704.1">
    <property type="nucleotide sequence ID" value="NZ_JBHTLD010000198.1"/>
</dbReference>
<feature type="domain" description="THIF-type NAD/FAD binding fold" evidence="6">
    <location>
        <begin position="364"/>
        <end position="468"/>
    </location>
</feature>
<accession>A0ABW3STZ8</accession>
<dbReference type="InterPro" id="IPR028090">
    <property type="entry name" value="JAB_dom_prok"/>
</dbReference>
<comment type="caution">
    <text evidence="8">The sequence shown here is derived from an EMBL/GenBank/DDBJ whole genome shotgun (WGS) entry which is preliminary data.</text>
</comment>
<dbReference type="InterPro" id="IPR000594">
    <property type="entry name" value="ThiF_NAD_FAD-bd"/>
</dbReference>
<protein>
    <submittedName>
        <fullName evidence="8">ThiF family adenylyltransferase</fullName>
    </submittedName>
</protein>
<sequence>MASPEFYNLNLEPVETGSLTFPKAKELVSLLQTGVLSYAKLVTCCAGGNKEAVILDIEPEVPQHPAIDINFLERIAIIFEISDTSHQEVLALRKNFPVVPHTNSVLEGTPISLCLYQAKYTDLKYKWTAGAFLQQLHFWLNRTVRGELHDAEQPLEQIFFSPSESIILPSAVFSNNDGSFADKLVVRFTGETSGKATLIASIAEHTAPDLSDNRLNFKVFVYTMPPQMHGVVRLQPRALDELYEYLGESGADFLSKLRQQILVWKEKSGELSVKNKLLILLRIPKKRFTEGAVESTEVWAFASQDNIASVGISLGLWIYQGNDLARLIPLDLKLTGGGATLYMLNTIRSLSREMAAAFNGLTANEKKCMAIGLGSLGSQVVNNLMRAGQGQWTFVDDDTYLPHNVARHYLPGLVVGYGKAKSMQSVLEGTFEDAKIQIIEADVLKPTSDELRETMEGMSLILDMSASVAVARELALSVNSPARRASLFLNPSGTDLVFLAESKDRTLRLDLLEMEYYWALIKNVEFSNHLFSKGAPIRYSHACRDVSVILPQDKVALHAAIGSRTIQILLREELTAQLRIWRTTDDMTTTLHKFNPEPYQRTQAGDWTLEVATRVLVDMDRQRTLRLPSETGGVLIGTFDTLRKIIYVIGFIPSPPDSIEWPTAYYRGTAGLQDELKRIEQVTGKQVDYVGEWHSHPMGSSTKPSGDDRKLFAWLQRHRLRDGFPAVIAIAGDDKRSTWYVDDLDTGSASYVTE</sequence>
<keyword evidence="1" id="KW-0645">Protease</keyword>
<organism evidence="8 9">
    <name type="scientific">Pontibacter rugosus</name>
    <dbReference type="NCBI Taxonomy" id="1745966"/>
    <lineage>
        <taxon>Bacteria</taxon>
        <taxon>Pseudomonadati</taxon>
        <taxon>Bacteroidota</taxon>
        <taxon>Cytophagia</taxon>
        <taxon>Cytophagales</taxon>
        <taxon>Hymenobacteraceae</taxon>
        <taxon>Pontibacter</taxon>
    </lineage>
</organism>
<keyword evidence="9" id="KW-1185">Reference proteome</keyword>
<keyword evidence="4" id="KW-0862">Zinc</keyword>
<dbReference type="GO" id="GO:0016779">
    <property type="term" value="F:nucleotidyltransferase activity"/>
    <property type="evidence" value="ECO:0007669"/>
    <property type="project" value="UniProtKB-KW"/>
</dbReference>
<dbReference type="Proteomes" id="UP001597094">
    <property type="component" value="Unassembled WGS sequence"/>
</dbReference>
<evidence type="ECO:0000256" key="3">
    <source>
        <dbReference type="ARBA" id="ARBA00022801"/>
    </source>
</evidence>
<evidence type="ECO:0000256" key="1">
    <source>
        <dbReference type="ARBA" id="ARBA00022670"/>
    </source>
</evidence>
<dbReference type="InterPro" id="IPR032865">
    <property type="entry name" value="Prok-E2_A"/>
</dbReference>
<gene>
    <name evidence="8" type="ORF">ACFQ2O_17370</name>
</gene>
<reference evidence="9" key="1">
    <citation type="journal article" date="2019" name="Int. J. Syst. Evol. Microbiol.">
        <title>The Global Catalogue of Microorganisms (GCM) 10K type strain sequencing project: providing services to taxonomists for standard genome sequencing and annotation.</title>
        <authorList>
            <consortium name="The Broad Institute Genomics Platform"/>
            <consortium name="The Broad Institute Genome Sequencing Center for Infectious Disease"/>
            <person name="Wu L."/>
            <person name="Ma J."/>
        </authorList>
    </citation>
    <scope>NUCLEOTIDE SEQUENCE [LARGE SCALE GENOMIC DNA]</scope>
    <source>
        <strain evidence="9">JCM 31319</strain>
    </source>
</reference>
<dbReference type="Gene3D" id="3.40.50.720">
    <property type="entry name" value="NAD(P)-binding Rossmann-like Domain"/>
    <property type="match status" value="1"/>
</dbReference>
<name>A0ABW3STZ8_9BACT</name>
<dbReference type="InterPro" id="IPR035985">
    <property type="entry name" value="Ubiquitin-activating_enz"/>
</dbReference>
<dbReference type="EMBL" id="JBHTLD010000198">
    <property type="protein sequence ID" value="MFD1187986.1"/>
    <property type="molecule type" value="Genomic_DNA"/>
</dbReference>
<keyword evidence="8" id="KW-0548">Nucleotidyltransferase</keyword>
<proteinExistence type="predicted"/>
<dbReference type="SUPFAM" id="SSF102712">
    <property type="entry name" value="JAB1/MPN domain"/>
    <property type="match status" value="1"/>
</dbReference>
<dbReference type="Pfam" id="PF14464">
    <property type="entry name" value="Prok-JAB"/>
    <property type="match status" value="1"/>
</dbReference>
<dbReference type="Gene3D" id="3.40.140.10">
    <property type="entry name" value="Cytidine Deaminase, domain 2"/>
    <property type="match status" value="1"/>
</dbReference>
<evidence type="ECO:0000256" key="4">
    <source>
        <dbReference type="ARBA" id="ARBA00022833"/>
    </source>
</evidence>
<keyword evidence="8" id="KW-0808">Transferase</keyword>
<keyword evidence="3" id="KW-0378">Hydrolase</keyword>
<evidence type="ECO:0000256" key="5">
    <source>
        <dbReference type="ARBA" id="ARBA00023049"/>
    </source>
</evidence>
<feature type="domain" description="JAB" evidence="7">
    <location>
        <begin position="619"/>
        <end position="732"/>
    </location>
</feature>
<keyword evidence="5" id="KW-0482">Metalloprotease</keyword>
<dbReference type="SUPFAM" id="SSF69572">
    <property type="entry name" value="Activating enzymes of the ubiquitin-like proteins"/>
    <property type="match status" value="1"/>
</dbReference>
<evidence type="ECO:0000256" key="2">
    <source>
        <dbReference type="ARBA" id="ARBA00022723"/>
    </source>
</evidence>
<keyword evidence="2" id="KW-0479">Metal-binding</keyword>
<evidence type="ECO:0000313" key="9">
    <source>
        <dbReference type="Proteomes" id="UP001597094"/>
    </source>
</evidence>